<dbReference type="AlphaFoldDB" id="A0A1L4FS16"/>
<dbReference type="PANTHER" id="PTHR11229">
    <property type="entry name" value="50S RIBOSOMAL PROTEIN L3"/>
    <property type="match status" value="1"/>
</dbReference>
<evidence type="ECO:0000256" key="1">
    <source>
        <dbReference type="ARBA" id="ARBA00006540"/>
    </source>
</evidence>
<gene>
    <name evidence="7" type="primary">rplC</name>
    <name evidence="11" type="ORF">BLA55_01810</name>
</gene>
<evidence type="ECO:0000256" key="2">
    <source>
        <dbReference type="ARBA" id="ARBA00022730"/>
    </source>
</evidence>
<dbReference type="GO" id="GO:0019843">
    <property type="term" value="F:rRNA binding"/>
    <property type="evidence" value="ECO:0007669"/>
    <property type="project" value="UniProtKB-UniRule"/>
</dbReference>
<comment type="function">
    <text evidence="7 9">One of the primary rRNA binding proteins, it binds directly near the 3'-end of the 23S rRNA, where it nucleates assembly of the 50S subunit.</text>
</comment>
<keyword evidence="12" id="KW-1185">Reference proteome</keyword>
<proteinExistence type="inferred from homology"/>
<protein>
    <recommendedName>
        <fullName evidence="6 7">Large ribosomal subunit protein uL3</fullName>
    </recommendedName>
</protein>
<dbReference type="KEGG" id="mpul:BLA55_01810"/>
<evidence type="ECO:0000313" key="12">
    <source>
        <dbReference type="Proteomes" id="UP000184322"/>
    </source>
</evidence>
<evidence type="ECO:0000256" key="6">
    <source>
        <dbReference type="ARBA" id="ARBA00035243"/>
    </source>
</evidence>
<keyword evidence="2 7" id="KW-0699">rRNA-binding</keyword>
<dbReference type="InterPro" id="IPR009000">
    <property type="entry name" value="Transl_B-barrel_sf"/>
</dbReference>
<dbReference type="PANTHER" id="PTHR11229:SF16">
    <property type="entry name" value="LARGE RIBOSOMAL SUBUNIT PROTEIN UL3C"/>
    <property type="match status" value="1"/>
</dbReference>
<dbReference type="GO" id="GO:0022625">
    <property type="term" value="C:cytosolic large ribosomal subunit"/>
    <property type="evidence" value="ECO:0007669"/>
    <property type="project" value="TreeGrafter"/>
</dbReference>
<dbReference type="Pfam" id="PF00297">
    <property type="entry name" value="Ribosomal_L3"/>
    <property type="match status" value="1"/>
</dbReference>
<feature type="region of interest" description="Disordered" evidence="10">
    <location>
        <begin position="127"/>
        <end position="146"/>
    </location>
</feature>
<dbReference type="InterPro" id="IPR019926">
    <property type="entry name" value="Ribosomal_uL3_CS"/>
</dbReference>
<dbReference type="HAMAP" id="MF_01325_B">
    <property type="entry name" value="Ribosomal_uL3_B"/>
    <property type="match status" value="1"/>
</dbReference>
<evidence type="ECO:0000313" key="11">
    <source>
        <dbReference type="EMBL" id="APJ38403.1"/>
    </source>
</evidence>
<dbReference type="RefSeq" id="WP_073372407.1">
    <property type="nucleotide sequence ID" value="NZ_CP017813.1"/>
</dbReference>
<dbReference type="Gene3D" id="2.40.30.10">
    <property type="entry name" value="Translation factors"/>
    <property type="match status" value="1"/>
</dbReference>
<dbReference type="GeneID" id="57134149"/>
<reference evidence="12" key="1">
    <citation type="submission" date="2016-10" db="EMBL/GenBank/DDBJ databases">
        <authorList>
            <person name="Beylefeld A."/>
            <person name="Abolnik C."/>
        </authorList>
    </citation>
    <scope>NUCLEOTIDE SEQUENCE [LARGE SCALE GENOMIC DNA]</scope>
    <source>
        <strain evidence="12">B359_6</strain>
    </source>
</reference>
<evidence type="ECO:0000256" key="10">
    <source>
        <dbReference type="SAM" id="MobiDB-lite"/>
    </source>
</evidence>
<sequence length="274" mass="29351">MKGILGRKIGMTQIYTEFGISVPVTVVEVQPNVVSKVLSSEKDGYVATQLAVFDKKASRSNKPETGHFKKANTTPKRYVKEIRDMSGYELGQVITAAEIFSAGELVDVIGTSKGKGFAGTIKRHNQAIGPKSHGGGGGSQPVRQTGSLGDISGNKVVKGMTMPGHLGNVRTTVQNLEVVKVLPNENLILIKGSIPGPKKSFVTIKQAVKGLPNHEAITLVDVQEVILMNELVEKAKKYNVEVVAGMHSSELLPLIQAAEEAEAKEKEQAKEGDK</sequence>
<keyword evidence="5 7" id="KW-0687">Ribonucleoprotein</keyword>
<dbReference type="PROSITE" id="PS00474">
    <property type="entry name" value="RIBOSOMAL_L3"/>
    <property type="match status" value="1"/>
</dbReference>
<evidence type="ECO:0000256" key="7">
    <source>
        <dbReference type="HAMAP-Rule" id="MF_01325"/>
    </source>
</evidence>
<dbReference type="EMBL" id="CP017813">
    <property type="protein sequence ID" value="APJ38403.1"/>
    <property type="molecule type" value="Genomic_DNA"/>
</dbReference>
<dbReference type="InterPro" id="IPR019927">
    <property type="entry name" value="Ribosomal_uL3_bac/org-type"/>
</dbReference>
<name>A0A1L4FS16_9BACT</name>
<evidence type="ECO:0000256" key="5">
    <source>
        <dbReference type="ARBA" id="ARBA00023274"/>
    </source>
</evidence>
<keyword evidence="3 7" id="KW-0694">RNA-binding</keyword>
<evidence type="ECO:0000256" key="4">
    <source>
        <dbReference type="ARBA" id="ARBA00022980"/>
    </source>
</evidence>
<organism evidence="11 12">
    <name type="scientific">Mycoplasmopsis pullorum</name>
    <dbReference type="NCBI Taxonomy" id="48003"/>
    <lineage>
        <taxon>Bacteria</taxon>
        <taxon>Bacillati</taxon>
        <taxon>Mycoplasmatota</taxon>
        <taxon>Mycoplasmoidales</taxon>
        <taxon>Metamycoplasmataceae</taxon>
        <taxon>Mycoplasmopsis</taxon>
    </lineage>
</organism>
<dbReference type="NCBIfam" id="TIGR03625">
    <property type="entry name" value="L3_bact"/>
    <property type="match status" value="1"/>
</dbReference>
<comment type="similarity">
    <text evidence="1 7 8">Belongs to the universal ribosomal protein uL3 family.</text>
</comment>
<keyword evidence="4 7" id="KW-0689">Ribosomal protein</keyword>
<dbReference type="STRING" id="48003.BLA55_01810"/>
<dbReference type="OrthoDB" id="9806135at2"/>
<dbReference type="InterPro" id="IPR000597">
    <property type="entry name" value="Ribosomal_uL3"/>
</dbReference>
<comment type="subunit">
    <text evidence="7 9">Part of the 50S ribosomal subunit. Forms a cluster with proteins L14 and L19.</text>
</comment>
<dbReference type="Gene3D" id="3.30.160.810">
    <property type="match status" value="1"/>
</dbReference>
<evidence type="ECO:0000256" key="8">
    <source>
        <dbReference type="RuleBase" id="RU003905"/>
    </source>
</evidence>
<dbReference type="Proteomes" id="UP000184322">
    <property type="component" value="Chromosome"/>
</dbReference>
<dbReference type="GO" id="GO:0006412">
    <property type="term" value="P:translation"/>
    <property type="evidence" value="ECO:0007669"/>
    <property type="project" value="UniProtKB-UniRule"/>
</dbReference>
<dbReference type="GO" id="GO:0003735">
    <property type="term" value="F:structural constituent of ribosome"/>
    <property type="evidence" value="ECO:0007669"/>
    <property type="project" value="UniProtKB-UniRule"/>
</dbReference>
<evidence type="ECO:0000256" key="9">
    <source>
        <dbReference type="RuleBase" id="RU003906"/>
    </source>
</evidence>
<dbReference type="SUPFAM" id="SSF50447">
    <property type="entry name" value="Translation proteins"/>
    <property type="match status" value="1"/>
</dbReference>
<evidence type="ECO:0000256" key="3">
    <source>
        <dbReference type="ARBA" id="ARBA00022884"/>
    </source>
</evidence>
<accession>A0A1L4FS16</accession>
<dbReference type="FunFam" id="2.40.30.10:FF:000004">
    <property type="entry name" value="50S ribosomal protein L3"/>
    <property type="match status" value="1"/>
</dbReference>